<keyword evidence="12" id="KW-1185">Reference proteome</keyword>
<dbReference type="RefSeq" id="WP_245792819.1">
    <property type="nucleotide sequence ID" value="NZ_FSRN01000001.1"/>
</dbReference>
<keyword evidence="4" id="KW-0813">Transport</keyword>
<evidence type="ECO:0000256" key="2">
    <source>
        <dbReference type="ARBA" id="ARBA00010004"/>
    </source>
</evidence>
<proteinExistence type="inferred from homology"/>
<organism evidence="11 12">
    <name type="scientific">Carnobacterium alterfunditum</name>
    <dbReference type="NCBI Taxonomy" id="28230"/>
    <lineage>
        <taxon>Bacteria</taxon>
        <taxon>Bacillati</taxon>
        <taxon>Bacillota</taxon>
        <taxon>Bacilli</taxon>
        <taxon>Lactobacillales</taxon>
        <taxon>Carnobacteriaceae</taxon>
        <taxon>Carnobacterium</taxon>
    </lineage>
</organism>
<evidence type="ECO:0000256" key="1">
    <source>
        <dbReference type="ARBA" id="ARBA00004413"/>
    </source>
</evidence>
<dbReference type="EMBL" id="FSRN01000001">
    <property type="protein sequence ID" value="SIO26884.1"/>
    <property type="molecule type" value="Genomic_DNA"/>
</dbReference>
<reference evidence="12" key="1">
    <citation type="submission" date="2016-11" db="EMBL/GenBank/DDBJ databases">
        <authorList>
            <person name="Varghese N."/>
            <person name="Submissions S."/>
        </authorList>
    </citation>
    <scope>NUCLEOTIDE SEQUENCE [LARGE SCALE GENOMIC DNA]</scope>
    <source>
        <strain evidence="12">313</strain>
    </source>
</reference>
<dbReference type="GO" id="GO:0005886">
    <property type="term" value="C:plasma membrane"/>
    <property type="evidence" value="ECO:0007669"/>
    <property type="project" value="UniProtKB-SubCell"/>
</dbReference>
<dbReference type="GO" id="GO:0006935">
    <property type="term" value="P:chemotaxis"/>
    <property type="evidence" value="ECO:0007669"/>
    <property type="project" value="UniProtKB-KW"/>
</dbReference>
<gene>
    <name evidence="11" type="ORF">SAMN05878443_2298</name>
</gene>
<dbReference type="InterPro" id="IPR053716">
    <property type="entry name" value="Flag_assembly_chemotaxis_eff"/>
</dbReference>
<comment type="similarity">
    <text evidence="2">Belongs to the FliJ family.</text>
</comment>
<dbReference type="GO" id="GO:0071973">
    <property type="term" value="P:bacterial-type flagellum-dependent cell motility"/>
    <property type="evidence" value="ECO:0007669"/>
    <property type="project" value="InterPro"/>
</dbReference>
<comment type="subcellular location">
    <subcellularLocation>
        <location evidence="1">Cell membrane</location>
        <topology evidence="1">Peripheral membrane protein</topology>
        <orientation evidence="1">Cytoplasmic side</orientation>
    </subcellularLocation>
</comment>
<keyword evidence="11" id="KW-0969">Cilium</keyword>
<dbReference type="GO" id="GO:0009288">
    <property type="term" value="C:bacterial-type flagellum"/>
    <property type="evidence" value="ECO:0007669"/>
    <property type="project" value="InterPro"/>
</dbReference>
<keyword evidence="6" id="KW-0145">Chemotaxis</keyword>
<evidence type="ECO:0000256" key="6">
    <source>
        <dbReference type="ARBA" id="ARBA00022500"/>
    </source>
</evidence>
<dbReference type="NCBIfam" id="TIGR02473">
    <property type="entry name" value="flagell_FliJ"/>
    <property type="match status" value="1"/>
</dbReference>
<keyword evidence="11" id="KW-0282">Flagellum</keyword>
<evidence type="ECO:0000256" key="10">
    <source>
        <dbReference type="ARBA" id="ARBA00023225"/>
    </source>
</evidence>
<dbReference type="Pfam" id="PF02050">
    <property type="entry name" value="FliJ"/>
    <property type="match status" value="1"/>
</dbReference>
<dbReference type="GO" id="GO:0015031">
    <property type="term" value="P:protein transport"/>
    <property type="evidence" value="ECO:0007669"/>
    <property type="project" value="UniProtKB-KW"/>
</dbReference>
<dbReference type="GO" id="GO:0044781">
    <property type="term" value="P:bacterial-type flagellum organization"/>
    <property type="evidence" value="ECO:0007669"/>
    <property type="project" value="UniProtKB-KW"/>
</dbReference>
<dbReference type="Proteomes" id="UP000184758">
    <property type="component" value="Unassembled WGS sequence"/>
</dbReference>
<keyword evidence="5" id="KW-1003">Cell membrane</keyword>
<evidence type="ECO:0000256" key="4">
    <source>
        <dbReference type="ARBA" id="ARBA00022448"/>
    </source>
</evidence>
<keyword evidence="7" id="KW-1005">Bacterial flagellum biogenesis</keyword>
<dbReference type="Gene3D" id="1.10.287.1700">
    <property type="match status" value="1"/>
</dbReference>
<keyword evidence="9" id="KW-0472">Membrane</keyword>
<evidence type="ECO:0000256" key="9">
    <source>
        <dbReference type="ARBA" id="ARBA00023136"/>
    </source>
</evidence>
<sequence>MANYTFSMEKVLDWRSDTEEEKKKNLAQVQQNKLQQETILQRLIGENIKIKNDSLTTSRIDVLRRQNLYKDMIDEKIIHQKNVVNKAEKNVEVARIALMEAHKDRKVMEKLREKEYTFTMEQEKQDEQKQLDEMAALSFGKSFY</sequence>
<dbReference type="InterPro" id="IPR012823">
    <property type="entry name" value="Flagell_FliJ"/>
</dbReference>
<keyword evidence="11" id="KW-0966">Cell projection</keyword>
<dbReference type="eggNOG" id="COG2882">
    <property type="taxonomic scope" value="Bacteria"/>
</dbReference>
<evidence type="ECO:0000256" key="8">
    <source>
        <dbReference type="ARBA" id="ARBA00022927"/>
    </source>
</evidence>
<dbReference type="AlphaFoldDB" id="A0A1N6I4B8"/>
<name>A0A1N6I4B8_9LACT</name>
<dbReference type="STRING" id="28230.SAMN05878443_2298"/>
<accession>A0A1N6I4B8</accession>
<keyword evidence="8" id="KW-0653">Protein transport</keyword>
<evidence type="ECO:0000256" key="7">
    <source>
        <dbReference type="ARBA" id="ARBA00022795"/>
    </source>
</evidence>
<keyword evidence="10" id="KW-1006">Bacterial flagellum protein export</keyword>
<evidence type="ECO:0000313" key="12">
    <source>
        <dbReference type="Proteomes" id="UP000184758"/>
    </source>
</evidence>
<protein>
    <recommendedName>
        <fullName evidence="3">Flagellar FliJ protein</fullName>
    </recommendedName>
</protein>
<evidence type="ECO:0000256" key="3">
    <source>
        <dbReference type="ARBA" id="ARBA00020392"/>
    </source>
</evidence>
<evidence type="ECO:0000313" key="11">
    <source>
        <dbReference type="EMBL" id="SIO26884.1"/>
    </source>
</evidence>
<evidence type="ECO:0000256" key="5">
    <source>
        <dbReference type="ARBA" id="ARBA00022475"/>
    </source>
</evidence>